<comment type="caution">
    <text evidence="1">The sequence shown here is derived from an EMBL/GenBank/DDBJ whole genome shotgun (WGS) entry which is preliminary data.</text>
</comment>
<evidence type="ECO:0000313" key="1">
    <source>
        <dbReference type="EMBL" id="KKN59579.1"/>
    </source>
</evidence>
<organism evidence="1">
    <name type="scientific">marine sediment metagenome</name>
    <dbReference type="NCBI Taxonomy" id="412755"/>
    <lineage>
        <taxon>unclassified sequences</taxon>
        <taxon>metagenomes</taxon>
        <taxon>ecological metagenomes</taxon>
    </lineage>
</organism>
<reference evidence="1" key="1">
    <citation type="journal article" date="2015" name="Nature">
        <title>Complex archaea that bridge the gap between prokaryotes and eukaryotes.</title>
        <authorList>
            <person name="Spang A."/>
            <person name="Saw J.H."/>
            <person name="Jorgensen S.L."/>
            <person name="Zaremba-Niedzwiedzka K."/>
            <person name="Martijn J."/>
            <person name="Lind A.E."/>
            <person name="van Eijk R."/>
            <person name="Schleper C."/>
            <person name="Guy L."/>
            <person name="Ettema T.J."/>
        </authorList>
    </citation>
    <scope>NUCLEOTIDE SEQUENCE</scope>
</reference>
<protein>
    <recommendedName>
        <fullName evidence="2">Phage major capsid protein</fullName>
    </recommendedName>
</protein>
<dbReference type="NCBIfam" id="NF033394">
    <property type="entry name" value="capsid_maj_Podo"/>
    <property type="match status" value="1"/>
</dbReference>
<dbReference type="AlphaFoldDB" id="A0A0F9RXL3"/>
<gene>
    <name evidence="1" type="ORF">LCGC14_0540420</name>
</gene>
<dbReference type="EMBL" id="LAZR01000721">
    <property type="protein sequence ID" value="KKN59579.1"/>
    <property type="molecule type" value="Genomic_DNA"/>
</dbReference>
<dbReference type="InterPro" id="IPR049718">
    <property type="entry name" value="AKO59007-like"/>
</dbReference>
<name>A0A0F9RXL3_9ZZZZ</name>
<proteinExistence type="predicted"/>
<sequence length="340" mass="36758">MPVARGLFTTTVTQTRLLSKVIDSILNGNVLAMRLLRGAVPWQGGTSIDIAVNLTDKTTFGSYSGFDTLPTTQENIRQRAVFAPSQLVGTATLSGIQKAVNQGPAAIINLVGTELEWMAKRLRDEFGRQLYTDGTGNSNKDILGLIAAIDDSTNVVSYGGLSRSTFTNWRATLTAQSGSLALSDLASDFDAAQRGDDAPTLMVTTPAVFTIYEALLTPTVQHNMMQGDFRLVQDTGGVGSSIVRVGGTVAANQGFRALTFRGIPFVSDEKCTSQNIYTFNENHLRFYTLPQPGRSMLEGFGWTGWKEPVNQDATVGHLFWYGQLIADAPRTMARRTGVSA</sequence>
<accession>A0A0F9RXL3</accession>
<evidence type="ECO:0008006" key="2">
    <source>
        <dbReference type="Google" id="ProtNLM"/>
    </source>
</evidence>